<dbReference type="InterPro" id="IPR030395">
    <property type="entry name" value="GP_PDE_dom"/>
</dbReference>
<name>A0ABT2UC99_9BACL</name>
<protein>
    <submittedName>
        <fullName evidence="2">Glycerophosphodiester phosphodiesterase family protein</fullName>
    </submittedName>
</protein>
<dbReference type="CDD" id="cd08565">
    <property type="entry name" value="GDPD_pAtGDE_like"/>
    <property type="match status" value="1"/>
</dbReference>
<dbReference type="EMBL" id="JAOQIO010000022">
    <property type="protein sequence ID" value="MCU6792257.1"/>
    <property type="molecule type" value="Genomic_DNA"/>
</dbReference>
<accession>A0ABT2UC99</accession>
<evidence type="ECO:0000313" key="3">
    <source>
        <dbReference type="Proteomes" id="UP001652445"/>
    </source>
</evidence>
<proteinExistence type="predicted"/>
<keyword evidence="3" id="KW-1185">Reference proteome</keyword>
<feature type="domain" description="GP-PDE" evidence="1">
    <location>
        <begin position="11"/>
        <end position="248"/>
    </location>
</feature>
<dbReference type="Proteomes" id="UP001652445">
    <property type="component" value="Unassembled WGS sequence"/>
</dbReference>
<dbReference type="PROSITE" id="PS51704">
    <property type="entry name" value="GP_PDE"/>
    <property type="match status" value="1"/>
</dbReference>
<evidence type="ECO:0000313" key="2">
    <source>
        <dbReference type="EMBL" id="MCU6792257.1"/>
    </source>
</evidence>
<evidence type="ECO:0000259" key="1">
    <source>
        <dbReference type="PROSITE" id="PS51704"/>
    </source>
</evidence>
<dbReference type="InterPro" id="IPR017946">
    <property type="entry name" value="PLC-like_Pdiesterase_TIM-brl"/>
</dbReference>
<dbReference type="PANTHER" id="PTHR46211:SF14">
    <property type="entry name" value="GLYCEROPHOSPHODIESTER PHOSPHODIESTERASE"/>
    <property type="match status" value="1"/>
</dbReference>
<dbReference type="Pfam" id="PF03009">
    <property type="entry name" value="GDPD"/>
    <property type="match status" value="1"/>
</dbReference>
<dbReference type="RefSeq" id="WP_262683649.1">
    <property type="nucleotide sequence ID" value="NZ_JAOQIO010000022.1"/>
</dbReference>
<comment type="caution">
    <text evidence="2">The sequence shown here is derived from an EMBL/GenBank/DDBJ whole genome shotgun (WGS) entry which is preliminary data.</text>
</comment>
<dbReference type="PANTHER" id="PTHR46211">
    <property type="entry name" value="GLYCEROPHOSPHORYL DIESTER PHOSPHODIESTERASE"/>
    <property type="match status" value="1"/>
</dbReference>
<gene>
    <name evidence="2" type="ORF">OB236_08965</name>
</gene>
<dbReference type="SUPFAM" id="SSF51695">
    <property type="entry name" value="PLC-like phosphodiesterases"/>
    <property type="match status" value="1"/>
</dbReference>
<sequence length="252" mass="28302">MIERLENNTDIIVAAHRGLKSDYPENTLFAFQKALESEVDMLEFDLRLSKDGVVMVIHDETLERTTNGSGQVSDYTCAELKQLDAGAWFGPVFGGLKIPTFEELCRLLAAYPDVLLNVEIKPSPHAKEVADKAVAMLEAYDYLPRCVFTSFDAEIIAYIHDKYQLKTQGFPAELMSNFVNGPDGTYSKMWAAGISMKLLTPMIVKDFLNMGIKPWCYCPDIDQQVYYALGCGAFLMTCNNPRPAMRIRGQIK</sequence>
<organism evidence="2 3">
    <name type="scientific">Paenibacillus baimaensis</name>
    <dbReference type="NCBI Taxonomy" id="2982185"/>
    <lineage>
        <taxon>Bacteria</taxon>
        <taxon>Bacillati</taxon>
        <taxon>Bacillota</taxon>
        <taxon>Bacilli</taxon>
        <taxon>Bacillales</taxon>
        <taxon>Paenibacillaceae</taxon>
        <taxon>Paenibacillus</taxon>
    </lineage>
</organism>
<reference evidence="2 3" key="1">
    <citation type="submission" date="2022-09" db="EMBL/GenBank/DDBJ databases">
        <authorList>
            <person name="Han X.L."/>
            <person name="Wang Q."/>
            <person name="Lu T."/>
        </authorList>
    </citation>
    <scope>NUCLEOTIDE SEQUENCE [LARGE SCALE GENOMIC DNA]</scope>
    <source>
        <strain evidence="2 3">WQ 127069</strain>
    </source>
</reference>
<dbReference type="Gene3D" id="3.20.20.190">
    <property type="entry name" value="Phosphatidylinositol (PI) phosphodiesterase"/>
    <property type="match status" value="1"/>
</dbReference>